<dbReference type="RefSeq" id="WP_089817924.1">
    <property type="nucleotide sequence ID" value="NZ_FOZK01000003.1"/>
</dbReference>
<reference evidence="2 3" key="1">
    <citation type="submission" date="2016-10" db="EMBL/GenBank/DDBJ databases">
        <authorList>
            <person name="de Groot N.N."/>
        </authorList>
    </citation>
    <scope>NUCLEOTIDE SEQUENCE [LARGE SCALE GENOMIC DNA]</scope>
    <source>
        <strain evidence="2 3">CGMCC 1.10457</strain>
    </source>
</reference>
<dbReference type="STRING" id="767519.SAMN05216559_3426"/>
<name>A0A1I6LYC2_9EURY</name>
<protein>
    <submittedName>
        <fullName evidence="2">SnoaL-like domain-containing protein</fullName>
    </submittedName>
</protein>
<dbReference type="InterPro" id="IPR032710">
    <property type="entry name" value="NTF2-like_dom_sf"/>
</dbReference>
<dbReference type="EMBL" id="FOZK01000003">
    <property type="protein sequence ID" value="SFS08430.1"/>
    <property type="molecule type" value="Genomic_DNA"/>
</dbReference>
<keyword evidence="3" id="KW-1185">Reference proteome</keyword>
<sequence>MSDDAVGTESSARETVRAYYDALRNGDPLGPFFADDEDLVKFGISERLVGGEAVADGLREQTETTSGWTVDSRALAVTERDDHAWFSDEVFLGWTGSDPPIRYEFETRWSGTLERREGDGSPSADGDWRVVGMHVSTAGDI</sequence>
<proteinExistence type="predicted"/>
<dbReference type="SUPFAM" id="SSF54427">
    <property type="entry name" value="NTF2-like"/>
    <property type="match status" value="1"/>
</dbReference>
<organism evidence="2 3">
    <name type="scientific">Halomicrobium zhouii</name>
    <dbReference type="NCBI Taxonomy" id="767519"/>
    <lineage>
        <taxon>Archaea</taxon>
        <taxon>Methanobacteriati</taxon>
        <taxon>Methanobacteriota</taxon>
        <taxon>Stenosarchaea group</taxon>
        <taxon>Halobacteria</taxon>
        <taxon>Halobacteriales</taxon>
        <taxon>Haloarculaceae</taxon>
        <taxon>Halomicrobium</taxon>
    </lineage>
</organism>
<accession>A0A1I6LYC2</accession>
<evidence type="ECO:0000313" key="2">
    <source>
        <dbReference type="EMBL" id="SFS08430.1"/>
    </source>
</evidence>
<dbReference type="Proteomes" id="UP000199062">
    <property type="component" value="Unassembled WGS sequence"/>
</dbReference>
<gene>
    <name evidence="2" type="ORF">SAMN05216559_3426</name>
</gene>
<dbReference type="InterPro" id="IPR037401">
    <property type="entry name" value="SnoaL-like"/>
</dbReference>
<dbReference type="OrthoDB" id="224281at2157"/>
<dbReference type="Gene3D" id="3.10.450.50">
    <property type="match status" value="1"/>
</dbReference>
<dbReference type="Pfam" id="PF13474">
    <property type="entry name" value="SnoaL_3"/>
    <property type="match status" value="1"/>
</dbReference>
<evidence type="ECO:0000259" key="1">
    <source>
        <dbReference type="Pfam" id="PF13474"/>
    </source>
</evidence>
<feature type="domain" description="SnoaL-like" evidence="1">
    <location>
        <begin position="13"/>
        <end position="137"/>
    </location>
</feature>
<dbReference type="AlphaFoldDB" id="A0A1I6LYC2"/>
<evidence type="ECO:0000313" key="3">
    <source>
        <dbReference type="Proteomes" id="UP000199062"/>
    </source>
</evidence>